<keyword evidence="1" id="KW-0472">Membrane</keyword>
<accession>A0A133UVN1</accession>
<dbReference type="EMBL" id="LHXR01000005">
    <property type="protein sequence ID" value="KXA98244.1"/>
    <property type="molecule type" value="Genomic_DNA"/>
</dbReference>
<feature type="transmembrane region" description="Helical" evidence="1">
    <location>
        <begin position="21"/>
        <end position="41"/>
    </location>
</feature>
<dbReference type="SUPFAM" id="SSF49899">
    <property type="entry name" value="Concanavalin A-like lectins/glucanases"/>
    <property type="match status" value="1"/>
</dbReference>
<evidence type="ECO:0000313" key="2">
    <source>
        <dbReference type="EMBL" id="KXA98244.1"/>
    </source>
</evidence>
<evidence type="ECO:0000313" key="3">
    <source>
        <dbReference type="Proteomes" id="UP000070463"/>
    </source>
</evidence>
<dbReference type="Pfam" id="PF13385">
    <property type="entry name" value="Laminin_G_3"/>
    <property type="match status" value="1"/>
</dbReference>
<protein>
    <recommendedName>
        <fullName evidence="4">CARDB domain-containing protein</fullName>
    </recommendedName>
</protein>
<keyword evidence="3" id="KW-1185">Reference proteome</keyword>
<gene>
    <name evidence="2" type="ORF">AKJ37_00830</name>
</gene>
<dbReference type="AlphaFoldDB" id="A0A133UVN1"/>
<name>A0A133UVN1_9EURY</name>
<dbReference type="Gene3D" id="2.60.120.200">
    <property type="match status" value="1"/>
</dbReference>
<reference evidence="2 3" key="1">
    <citation type="journal article" date="2016" name="Sci. Rep.">
        <title>Metabolic traits of an uncultured archaeal lineage -MSBL1- from brine pools of the Red Sea.</title>
        <authorList>
            <person name="Mwirichia R."/>
            <person name="Alam I."/>
            <person name="Rashid M."/>
            <person name="Vinu M."/>
            <person name="Ba-Alawi W."/>
            <person name="Anthony Kamau A."/>
            <person name="Kamanda Ngugi D."/>
            <person name="Goker M."/>
            <person name="Klenk H.P."/>
            <person name="Bajic V."/>
            <person name="Stingl U."/>
        </authorList>
    </citation>
    <scope>NUCLEOTIDE SEQUENCE [LARGE SCALE GENOMIC DNA]</scope>
    <source>
        <strain evidence="2">SCGC-AAA259I09</strain>
    </source>
</reference>
<evidence type="ECO:0008006" key="4">
    <source>
        <dbReference type="Google" id="ProtNLM"/>
    </source>
</evidence>
<dbReference type="InterPro" id="IPR013320">
    <property type="entry name" value="ConA-like_dom_sf"/>
</dbReference>
<dbReference type="Proteomes" id="UP000070463">
    <property type="component" value="Unassembled WGS sequence"/>
</dbReference>
<proteinExistence type="predicted"/>
<evidence type="ECO:0000256" key="1">
    <source>
        <dbReference type="SAM" id="Phobius"/>
    </source>
</evidence>
<organism evidence="2 3">
    <name type="scientific">candidate division MSBL1 archaeon SCGC-AAA259I09</name>
    <dbReference type="NCBI Taxonomy" id="1698267"/>
    <lineage>
        <taxon>Archaea</taxon>
        <taxon>Methanobacteriati</taxon>
        <taxon>Methanobacteriota</taxon>
        <taxon>candidate division MSBL1</taxon>
    </lineage>
</organism>
<keyword evidence="1" id="KW-0812">Transmembrane</keyword>
<keyword evidence="1" id="KW-1133">Transmembrane helix</keyword>
<sequence>MRNETEVRQVRQSHRGVSNQVTALILIATTLLGGVFAYKVLTGWTKTTTMNAEVQIQRIHATKLAGRRVLVSAKVKNTGSVRLGHTRVTIGTGKDKITLNIGTLNPGQAKSATANKKGDLAAGETYTAAVEAKPTSLMKGLVAWYRFDSGEGSTVHDRSGNGNDGTLYGDPTWVDGWIGDGALKFDGSGDYVAIQNLHYDTPGEISETTIFSQIRSSSSQEQIIAAFDRSEYWRLALMDDVNPYVGWDTHSPSHHHDLGSSSNYADGEPHTVVGWFKSSASPDKKIFADGKEVAQATAHNGEGLGSGATRYGFIGVGSEASSFNGRTGPNCWFKGVIEEVRIYNRALSPREIEMLAGGGGVVARTTEVTVSPG</sequence>
<comment type="caution">
    <text evidence="2">The sequence shown here is derived from an EMBL/GenBank/DDBJ whole genome shotgun (WGS) entry which is preliminary data.</text>
</comment>